<evidence type="ECO:0000313" key="15">
    <source>
        <dbReference type="Proteomes" id="UP001164746"/>
    </source>
</evidence>
<evidence type="ECO:0000256" key="9">
    <source>
        <dbReference type="ARBA" id="ARBA00023136"/>
    </source>
</evidence>
<organism evidence="14 15">
    <name type="scientific">Mya arenaria</name>
    <name type="common">Soft-shell clam</name>
    <dbReference type="NCBI Taxonomy" id="6604"/>
    <lineage>
        <taxon>Eukaryota</taxon>
        <taxon>Metazoa</taxon>
        <taxon>Spiralia</taxon>
        <taxon>Lophotrochozoa</taxon>
        <taxon>Mollusca</taxon>
        <taxon>Bivalvia</taxon>
        <taxon>Autobranchia</taxon>
        <taxon>Heteroconchia</taxon>
        <taxon>Euheterodonta</taxon>
        <taxon>Imparidentia</taxon>
        <taxon>Neoheterodontei</taxon>
        <taxon>Myida</taxon>
        <taxon>Myoidea</taxon>
        <taxon>Myidae</taxon>
        <taxon>Mya</taxon>
    </lineage>
</organism>
<evidence type="ECO:0000256" key="11">
    <source>
        <dbReference type="RuleBase" id="RU000687"/>
    </source>
</evidence>
<accession>A0ABY7DQ41</accession>
<dbReference type="Pfam" id="PF02931">
    <property type="entry name" value="Neur_chan_LBD"/>
    <property type="match status" value="1"/>
</dbReference>
<evidence type="ECO:0000256" key="3">
    <source>
        <dbReference type="ARBA" id="ARBA00022448"/>
    </source>
</evidence>
<dbReference type="InterPro" id="IPR038050">
    <property type="entry name" value="Neuro_actylchol_rec"/>
</dbReference>
<evidence type="ECO:0000313" key="14">
    <source>
        <dbReference type="EMBL" id="WAQ98674.1"/>
    </source>
</evidence>
<dbReference type="CDD" id="cd19049">
    <property type="entry name" value="LGIC_TM_anion"/>
    <property type="match status" value="1"/>
</dbReference>
<keyword evidence="6" id="KW-0732">Signal</keyword>
<feature type="domain" description="Neurotransmitter-gated ion-channel transmembrane" evidence="13">
    <location>
        <begin position="326"/>
        <end position="413"/>
    </location>
</feature>
<evidence type="ECO:0000256" key="6">
    <source>
        <dbReference type="ARBA" id="ARBA00022729"/>
    </source>
</evidence>
<evidence type="ECO:0000256" key="1">
    <source>
        <dbReference type="ARBA" id="ARBA00004141"/>
    </source>
</evidence>
<evidence type="ECO:0000259" key="13">
    <source>
        <dbReference type="Pfam" id="PF02932"/>
    </source>
</evidence>
<evidence type="ECO:0000256" key="5">
    <source>
        <dbReference type="ARBA" id="ARBA00022692"/>
    </source>
</evidence>
<dbReference type="InterPro" id="IPR006201">
    <property type="entry name" value="Neur_channel"/>
</dbReference>
<dbReference type="InterPro" id="IPR036734">
    <property type="entry name" value="Neur_chan_lig-bd_sf"/>
</dbReference>
<name>A0ABY7DQ41_MYAAR</name>
<keyword evidence="9 11" id="KW-0472">Membrane</keyword>
<feature type="domain" description="Neurotransmitter-gated ion-channel ligand-binding" evidence="12">
    <location>
        <begin position="119"/>
        <end position="303"/>
    </location>
</feature>
<sequence length="488" mass="56265">MTIFAEGKLLYMYQRNPQYEASQLTLVLRPDYQFPMTLRKKVGILNGRRRTVLCKTNAASAEWLHLFSLTTCLLCQITGLQIVSTSSTPSIQNSTDLEKAEKDAKSHLQSASIHKSQRQRTLDQLLEGYDPRIPPNYEEDFPVKVLVQLHITNIDSISESNMDYSIGMFIRQNWNDTRLKYTALPHLNALELDSRIMDNVWVPDLFIANEKQAHFHVVTVPNKLMHIYPDGRVYYSLRITATLKCSMDLRKYPLDNQTCYYVKYFILDGYSTDNLVFDWNPLPVTRDNRLVQSQFQFGAMETLLNYTCIMLQLKLVRSFGYYIIQVYIPSILIVILSWVSFWLDIDAVPARISLGLLTVLTMTTQSAGARSALPRVSYVKGIDVWMASCLIFVFSALIEFAYVNVNTRVERRRRETSRPVSGSVSSDMIIVEQKGPAFRRLNLFTPSREKARTTDRLSRIAFPTSFIVFNTAYWSVYTYWTPDPADVQ</sequence>
<dbReference type="Pfam" id="PF02932">
    <property type="entry name" value="Neur_chan_memb"/>
    <property type="match status" value="1"/>
</dbReference>
<dbReference type="SUPFAM" id="SSF90112">
    <property type="entry name" value="Neurotransmitter-gated ion-channel transmembrane pore"/>
    <property type="match status" value="1"/>
</dbReference>
<dbReference type="PANTHER" id="PTHR18945">
    <property type="entry name" value="NEUROTRANSMITTER GATED ION CHANNEL"/>
    <property type="match status" value="1"/>
</dbReference>
<comment type="similarity">
    <text evidence="11">Belongs to the ligand-gated ion channel (TC 1.A.9) family.</text>
</comment>
<evidence type="ECO:0000256" key="2">
    <source>
        <dbReference type="ARBA" id="ARBA00004236"/>
    </source>
</evidence>
<dbReference type="InterPro" id="IPR018000">
    <property type="entry name" value="Neurotransmitter_ion_chnl_CS"/>
</dbReference>
<dbReference type="Gene3D" id="2.70.170.10">
    <property type="entry name" value="Neurotransmitter-gated ion-channel ligand-binding domain"/>
    <property type="match status" value="1"/>
</dbReference>
<reference evidence="14" key="1">
    <citation type="submission" date="2022-11" db="EMBL/GenBank/DDBJ databases">
        <title>Centuries of genome instability and evolution in soft-shell clam transmissible cancer (bioRxiv).</title>
        <authorList>
            <person name="Hart S.F.M."/>
            <person name="Yonemitsu M.A."/>
            <person name="Giersch R.M."/>
            <person name="Beal B.F."/>
            <person name="Arriagada G."/>
            <person name="Davis B.W."/>
            <person name="Ostrander E.A."/>
            <person name="Goff S.P."/>
            <person name="Metzger M.J."/>
        </authorList>
    </citation>
    <scope>NUCLEOTIDE SEQUENCE</scope>
    <source>
        <strain evidence="14">MELC-2E11</strain>
        <tissue evidence="14">Siphon/mantle</tissue>
    </source>
</reference>
<keyword evidence="3 11" id="KW-0813">Transport</keyword>
<dbReference type="InterPro" id="IPR006202">
    <property type="entry name" value="Neur_chan_lig-bd"/>
</dbReference>
<keyword evidence="8 11" id="KW-0406">Ion transport</keyword>
<dbReference type="PROSITE" id="PS00236">
    <property type="entry name" value="NEUROTR_ION_CHANNEL"/>
    <property type="match status" value="1"/>
</dbReference>
<evidence type="ECO:0000256" key="7">
    <source>
        <dbReference type="ARBA" id="ARBA00022989"/>
    </source>
</evidence>
<dbReference type="PRINTS" id="PR00252">
    <property type="entry name" value="NRIONCHANNEL"/>
</dbReference>
<dbReference type="Proteomes" id="UP001164746">
    <property type="component" value="Chromosome 3"/>
</dbReference>
<dbReference type="InterPro" id="IPR006029">
    <property type="entry name" value="Neurotrans-gated_channel_TM"/>
</dbReference>
<evidence type="ECO:0000256" key="8">
    <source>
        <dbReference type="ARBA" id="ARBA00023065"/>
    </source>
</evidence>
<keyword evidence="4" id="KW-1003">Cell membrane</keyword>
<keyword evidence="7 11" id="KW-1133">Transmembrane helix</keyword>
<dbReference type="InterPro" id="IPR006028">
    <property type="entry name" value="GABAA/Glycine_rcpt"/>
</dbReference>
<evidence type="ECO:0000259" key="12">
    <source>
        <dbReference type="Pfam" id="PF02931"/>
    </source>
</evidence>
<dbReference type="PRINTS" id="PR00253">
    <property type="entry name" value="GABAARECEPTR"/>
</dbReference>
<keyword evidence="10 11" id="KW-0407">Ion channel</keyword>
<dbReference type="EMBL" id="CP111014">
    <property type="protein sequence ID" value="WAQ98674.1"/>
    <property type="molecule type" value="Genomic_DNA"/>
</dbReference>
<proteinExistence type="inferred from homology"/>
<feature type="transmembrane region" description="Helical" evidence="11">
    <location>
        <begin position="385"/>
        <end position="405"/>
    </location>
</feature>
<dbReference type="Gene3D" id="1.20.58.390">
    <property type="entry name" value="Neurotransmitter-gated ion-channel transmembrane domain"/>
    <property type="match status" value="1"/>
</dbReference>
<gene>
    <name evidence="14" type="ORF">MAR_023047</name>
</gene>
<keyword evidence="15" id="KW-1185">Reference proteome</keyword>
<protein>
    <submittedName>
        <fullName evidence="14">GLRA3-like protein</fullName>
    </submittedName>
</protein>
<feature type="transmembrane region" description="Helical" evidence="11">
    <location>
        <begin position="460"/>
        <end position="480"/>
    </location>
</feature>
<evidence type="ECO:0000256" key="10">
    <source>
        <dbReference type="ARBA" id="ARBA00023303"/>
    </source>
</evidence>
<feature type="transmembrane region" description="Helical" evidence="11">
    <location>
        <begin position="319"/>
        <end position="342"/>
    </location>
</feature>
<dbReference type="SUPFAM" id="SSF63712">
    <property type="entry name" value="Nicotinic receptor ligand binding domain-like"/>
    <property type="match status" value="1"/>
</dbReference>
<feature type="transmembrane region" description="Helical" evidence="11">
    <location>
        <begin position="354"/>
        <end position="373"/>
    </location>
</feature>
<keyword evidence="5 11" id="KW-0812">Transmembrane</keyword>
<comment type="subcellular location">
    <subcellularLocation>
        <location evidence="2">Cell membrane</location>
    </subcellularLocation>
    <subcellularLocation>
        <location evidence="1">Membrane</location>
        <topology evidence="1">Multi-pass membrane protein</topology>
    </subcellularLocation>
</comment>
<dbReference type="InterPro" id="IPR036719">
    <property type="entry name" value="Neuro-gated_channel_TM_sf"/>
</dbReference>
<dbReference type="NCBIfam" id="TIGR00860">
    <property type="entry name" value="LIC"/>
    <property type="match status" value="1"/>
</dbReference>
<evidence type="ECO:0000256" key="4">
    <source>
        <dbReference type="ARBA" id="ARBA00022475"/>
    </source>
</evidence>